<dbReference type="Pfam" id="PF08984">
    <property type="entry name" value="DUF1858"/>
    <property type="match status" value="1"/>
</dbReference>
<organism evidence="2 3">
    <name type="scientific">Proteiniclasticum sediminis</name>
    <dbReference type="NCBI Taxonomy" id="2804028"/>
    <lineage>
        <taxon>Bacteria</taxon>
        <taxon>Bacillati</taxon>
        <taxon>Bacillota</taxon>
        <taxon>Clostridia</taxon>
        <taxon>Eubacteriales</taxon>
        <taxon>Clostridiaceae</taxon>
        <taxon>Proteiniclasticum</taxon>
    </lineage>
</organism>
<evidence type="ECO:0000259" key="1">
    <source>
        <dbReference type="Pfam" id="PF08984"/>
    </source>
</evidence>
<sequence length="72" mass="7941">MIRKEDSVHTIIHAHPEVAKALQELGFVNILNPAMLNTVGKIMTLPKASVMMGISMEVIEETLARHGLSFTE</sequence>
<keyword evidence="3" id="KW-1185">Reference proteome</keyword>
<dbReference type="AlphaFoldDB" id="A0A941HRQ9"/>
<dbReference type="InterPro" id="IPR038062">
    <property type="entry name" value="ScdA-like_N_sf"/>
</dbReference>
<proteinExistence type="predicted"/>
<dbReference type="EMBL" id="JAGSCS010000016">
    <property type="protein sequence ID" value="MBR0576868.1"/>
    <property type="molecule type" value="Genomic_DNA"/>
</dbReference>
<evidence type="ECO:0000313" key="2">
    <source>
        <dbReference type="EMBL" id="MBR0576868.1"/>
    </source>
</evidence>
<gene>
    <name evidence="2" type="ORF">KCG48_11065</name>
</gene>
<dbReference type="RefSeq" id="WP_211802287.1">
    <property type="nucleotide sequence ID" value="NZ_JAGSCS010000016.1"/>
</dbReference>
<reference evidence="2" key="1">
    <citation type="submission" date="2021-04" db="EMBL/GenBank/DDBJ databases">
        <title>Proteiniclasticum sedimins sp. nov., an obligate anaerobic bacterium isolated from anaerobic sludge.</title>
        <authorList>
            <person name="Liu J."/>
        </authorList>
    </citation>
    <scope>NUCLEOTIDE SEQUENCE</scope>
    <source>
        <strain evidence="2">BAD-10</strain>
    </source>
</reference>
<dbReference type="Gene3D" id="1.10.3910.10">
    <property type="entry name" value="SP0561-like"/>
    <property type="match status" value="1"/>
</dbReference>
<feature type="domain" description="DUF1858" evidence="1">
    <location>
        <begin position="2"/>
        <end position="57"/>
    </location>
</feature>
<comment type="caution">
    <text evidence="2">The sequence shown here is derived from an EMBL/GenBank/DDBJ whole genome shotgun (WGS) entry which is preliminary data.</text>
</comment>
<dbReference type="SUPFAM" id="SSF140683">
    <property type="entry name" value="SP0561-like"/>
    <property type="match status" value="1"/>
</dbReference>
<name>A0A941HRQ9_9CLOT</name>
<dbReference type="InterPro" id="IPR015077">
    <property type="entry name" value="DUF1858"/>
</dbReference>
<evidence type="ECO:0000313" key="3">
    <source>
        <dbReference type="Proteomes" id="UP000675379"/>
    </source>
</evidence>
<dbReference type="Proteomes" id="UP000675379">
    <property type="component" value="Unassembled WGS sequence"/>
</dbReference>
<accession>A0A941HRQ9</accession>
<protein>
    <submittedName>
        <fullName evidence="2">DUF1858 domain-containing protein</fullName>
    </submittedName>
</protein>